<keyword evidence="3" id="KW-1185">Reference proteome</keyword>
<feature type="compositionally biased region" description="Polar residues" evidence="1">
    <location>
        <begin position="10"/>
        <end position="21"/>
    </location>
</feature>
<feature type="region of interest" description="Disordered" evidence="1">
    <location>
        <begin position="1"/>
        <end position="24"/>
    </location>
</feature>
<protein>
    <submittedName>
        <fullName evidence="2">Uncharacterized protein</fullName>
    </submittedName>
</protein>
<reference evidence="2 3" key="1">
    <citation type="submission" date="2016-10" db="EMBL/GenBank/DDBJ databases">
        <title>Genome sequence of Rothia aeria strain JCM11412.</title>
        <authorList>
            <person name="Nambu T."/>
        </authorList>
    </citation>
    <scope>NUCLEOTIDE SEQUENCE [LARGE SCALE GENOMIC DNA]</scope>
    <source>
        <strain evidence="2 3">JCM 11412</strain>
    </source>
</reference>
<accession>A0A2Z5QXD7</accession>
<organism evidence="2 3">
    <name type="scientific">Rothia aeria</name>
    <dbReference type="NCBI Taxonomy" id="172042"/>
    <lineage>
        <taxon>Bacteria</taxon>
        <taxon>Bacillati</taxon>
        <taxon>Actinomycetota</taxon>
        <taxon>Actinomycetes</taxon>
        <taxon>Micrococcales</taxon>
        <taxon>Micrococcaceae</taxon>
        <taxon>Rothia</taxon>
    </lineage>
</organism>
<dbReference type="KEGG" id="raj:RA11412_0704"/>
<evidence type="ECO:0000313" key="2">
    <source>
        <dbReference type="EMBL" id="BAV87003.1"/>
    </source>
</evidence>
<evidence type="ECO:0000313" key="3">
    <source>
        <dbReference type="Proteomes" id="UP000250241"/>
    </source>
</evidence>
<evidence type="ECO:0000256" key="1">
    <source>
        <dbReference type="SAM" id="MobiDB-lite"/>
    </source>
</evidence>
<name>A0A2Z5QXD7_9MICC</name>
<sequence>MRLPRVCMGGSSSTASNQGASESAPRVHGWFLEAKVPGGRAASAPRVHGWFRSPLPPKL</sequence>
<dbReference type="Proteomes" id="UP000250241">
    <property type="component" value="Chromosome"/>
</dbReference>
<dbReference type="EMBL" id="AP017895">
    <property type="protein sequence ID" value="BAV87003.1"/>
    <property type="molecule type" value="Genomic_DNA"/>
</dbReference>
<gene>
    <name evidence="2" type="ORF">RA11412_0704</name>
</gene>
<dbReference type="AlphaFoldDB" id="A0A2Z5QXD7"/>
<proteinExistence type="predicted"/>